<dbReference type="STRING" id="1797240.A3D68_00585"/>
<comment type="subcellular location">
    <subcellularLocation>
        <location evidence="5">Cell membrane</location>
        <topology evidence="5">Peripheral membrane protein</topology>
        <orientation evidence="5">Cytoplasmic side</orientation>
    </subcellularLocation>
    <text evidence="5">Localizes to the Z ring in an FtsZ-dependent manner. Targeted to the membrane through a conserved C-terminal amphipathic helix.</text>
</comment>
<protein>
    <recommendedName>
        <fullName evidence="5">Cell division protein FtsA</fullName>
    </recommendedName>
</protein>
<dbReference type="Proteomes" id="UP000177564">
    <property type="component" value="Unassembled WGS sequence"/>
</dbReference>
<dbReference type="InterPro" id="IPR003494">
    <property type="entry name" value="SHS2_FtsA"/>
</dbReference>
<dbReference type="GO" id="GO:0009898">
    <property type="term" value="C:cytoplasmic side of plasma membrane"/>
    <property type="evidence" value="ECO:0007669"/>
    <property type="project" value="UniProtKB-UniRule"/>
</dbReference>
<dbReference type="GO" id="GO:0032153">
    <property type="term" value="C:cell division site"/>
    <property type="evidence" value="ECO:0007669"/>
    <property type="project" value="UniProtKB-UniRule"/>
</dbReference>
<reference evidence="7 8" key="1">
    <citation type="journal article" date="2016" name="Nat. Commun.">
        <title>Thousands of microbial genomes shed light on interconnected biogeochemical processes in an aquifer system.</title>
        <authorList>
            <person name="Anantharaman K."/>
            <person name="Brown C.T."/>
            <person name="Hug L.A."/>
            <person name="Sharon I."/>
            <person name="Castelle C.J."/>
            <person name="Probst A.J."/>
            <person name="Thomas B.C."/>
            <person name="Singh A."/>
            <person name="Wilkins M.J."/>
            <person name="Karaoz U."/>
            <person name="Brodie E.L."/>
            <person name="Williams K.H."/>
            <person name="Hubbard S.S."/>
            <person name="Banfield J.F."/>
        </authorList>
    </citation>
    <scope>NUCLEOTIDE SEQUENCE [LARGE SCALE GENOMIC DNA]</scope>
</reference>
<dbReference type="SMART" id="SM00842">
    <property type="entry name" value="FtsA"/>
    <property type="match status" value="1"/>
</dbReference>
<dbReference type="InterPro" id="IPR020823">
    <property type="entry name" value="Cell_div_FtsA"/>
</dbReference>
<dbReference type="NCBIfam" id="TIGR01174">
    <property type="entry name" value="ftsA"/>
    <property type="match status" value="1"/>
</dbReference>
<evidence type="ECO:0000313" key="7">
    <source>
        <dbReference type="EMBL" id="OGC83035.1"/>
    </source>
</evidence>
<dbReference type="SUPFAM" id="SSF53067">
    <property type="entry name" value="Actin-like ATPase domain"/>
    <property type="match status" value="2"/>
</dbReference>
<comment type="similarity">
    <text evidence="5">Belongs to the FtsA/MreB family.</text>
</comment>
<evidence type="ECO:0000259" key="6">
    <source>
        <dbReference type="SMART" id="SM00842"/>
    </source>
</evidence>
<dbReference type="Pfam" id="PF14450">
    <property type="entry name" value="FtsA"/>
    <property type="match status" value="1"/>
</dbReference>
<evidence type="ECO:0000256" key="5">
    <source>
        <dbReference type="HAMAP-Rule" id="MF_02033"/>
    </source>
</evidence>
<dbReference type="GO" id="GO:0043093">
    <property type="term" value="P:FtsZ-dependent cytokinesis"/>
    <property type="evidence" value="ECO:0007669"/>
    <property type="project" value="UniProtKB-UniRule"/>
</dbReference>
<dbReference type="InterPro" id="IPR043129">
    <property type="entry name" value="ATPase_NBD"/>
</dbReference>
<gene>
    <name evidence="5" type="primary">ftsA</name>
    <name evidence="7" type="ORF">A3D68_00585</name>
</gene>
<dbReference type="Pfam" id="PF02491">
    <property type="entry name" value="SHS2_FTSA"/>
    <property type="match status" value="1"/>
</dbReference>
<accession>A0A1F4XMS4</accession>
<evidence type="ECO:0000313" key="8">
    <source>
        <dbReference type="Proteomes" id="UP000177564"/>
    </source>
</evidence>
<dbReference type="AlphaFoldDB" id="A0A1F4XMS4"/>
<evidence type="ECO:0000256" key="3">
    <source>
        <dbReference type="ARBA" id="ARBA00023136"/>
    </source>
</evidence>
<evidence type="ECO:0000256" key="1">
    <source>
        <dbReference type="ARBA" id="ARBA00022475"/>
    </source>
</evidence>
<proteinExistence type="inferred from homology"/>
<evidence type="ECO:0000256" key="2">
    <source>
        <dbReference type="ARBA" id="ARBA00022618"/>
    </source>
</evidence>
<comment type="caution">
    <text evidence="7">The sequence shown here is derived from an EMBL/GenBank/DDBJ whole genome shotgun (WGS) entry which is preliminary data.</text>
</comment>
<dbReference type="InterPro" id="IPR050696">
    <property type="entry name" value="FtsA/MreB"/>
</dbReference>
<dbReference type="PIRSF" id="PIRSF003101">
    <property type="entry name" value="FtsA"/>
    <property type="match status" value="1"/>
</dbReference>
<keyword evidence="4 5" id="KW-0131">Cell cycle</keyword>
<feature type="domain" description="SHS2" evidence="6">
    <location>
        <begin position="5"/>
        <end position="199"/>
    </location>
</feature>
<comment type="function">
    <text evidence="5">Cell division protein that is involved in the assembly of the Z ring. May serve as a membrane anchor for the Z ring.</text>
</comment>
<comment type="subunit">
    <text evidence="5">Self-interacts. Interacts with FtsZ.</text>
</comment>
<dbReference type="HAMAP" id="MF_02033">
    <property type="entry name" value="FtsA"/>
    <property type="match status" value="1"/>
</dbReference>
<name>A0A1F4XMS4_9BACT</name>
<dbReference type="PANTHER" id="PTHR32432">
    <property type="entry name" value="CELL DIVISION PROTEIN FTSA-RELATED"/>
    <property type="match status" value="1"/>
</dbReference>
<keyword evidence="3 5" id="KW-0472">Membrane</keyword>
<organism evidence="7 8">
    <name type="scientific">Candidatus Adlerbacteria bacterium RIFCSPHIGHO2_02_FULL_52_17</name>
    <dbReference type="NCBI Taxonomy" id="1797240"/>
    <lineage>
        <taxon>Bacteria</taxon>
        <taxon>Candidatus Adleribacteriota</taxon>
    </lineage>
</organism>
<keyword evidence="1 5" id="KW-1003">Cell membrane</keyword>
<sequence>MANHVTGIDIGSYHVKVVIAERSDDPRMPPRILGTGYAESRGMRQGYIVSIPEVSRSIAAAVAQASKAARVKVKRVYLGVGGIGVEEVFSRGETVVERGDSVVTARDLPRAEKVSLEALPPAARHNRIVIHPIPLRYSVDGVKVLGKNPIGMHGQRVSVEMLFITCLERHISDLKAAVEEAGFEVEDVCAASLAASFVALSKMQKRVGCVLANIGSETLSVIVFEDSVPISIKVFPVGGADITNDLALGLRISPEDAEQLKQGAVLGAPYPKRKIDDIVARRVSDMFKLVEAHLKKIGKDELLPAGVILTGGGSSIQTAADLAKAVLRLPSRTAPFADGAQKMQLRDSSWSVAYGLTIWGFDGGKDLEAADDSGLTDFFSNLWRWFKKFLP</sequence>
<keyword evidence="2 5" id="KW-0132">Cell division</keyword>
<dbReference type="Gene3D" id="3.30.420.40">
    <property type="match status" value="2"/>
</dbReference>
<dbReference type="EMBL" id="MEWU01000030">
    <property type="protein sequence ID" value="OGC83035.1"/>
    <property type="molecule type" value="Genomic_DNA"/>
</dbReference>
<evidence type="ECO:0000256" key="4">
    <source>
        <dbReference type="ARBA" id="ARBA00023306"/>
    </source>
</evidence>
<dbReference type="PANTHER" id="PTHR32432:SF4">
    <property type="entry name" value="CELL DIVISION PROTEIN FTSA"/>
    <property type="match status" value="1"/>
</dbReference>